<protein>
    <submittedName>
        <fullName evidence="1">Uncharacterized protein</fullName>
    </submittedName>
</protein>
<gene>
    <name evidence="1" type="ORF">PFLmoz3_05747</name>
</gene>
<dbReference type="AlphaFoldDB" id="A0A109LBX8"/>
<evidence type="ECO:0000313" key="2">
    <source>
        <dbReference type="Proteomes" id="UP000061348"/>
    </source>
</evidence>
<reference evidence="1 2" key="1">
    <citation type="submission" date="2015-05" db="EMBL/GenBank/DDBJ databases">
        <title>A genomic and transcriptomic approach to investigate the blue pigment phenotype in Pseudomonas fluorescens.</title>
        <authorList>
            <person name="Andreani N.A."/>
            <person name="Cardazzo B."/>
        </authorList>
    </citation>
    <scope>NUCLEOTIDE SEQUENCE [LARGE SCALE GENOMIC DNA]</scope>
    <source>
        <strain evidence="1 2">Ps_22</strain>
    </source>
</reference>
<accession>A0A109LBX8</accession>
<evidence type="ECO:0000313" key="1">
    <source>
        <dbReference type="EMBL" id="KWV84709.1"/>
    </source>
</evidence>
<proteinExistence type="predicted"/>
<sequence length="73" mass="7907">MRMSMLPQKSGFHRCTGAGPLPLGNWANKSLALAESVMAGSSVLLITHTQQTAGILRQGASDQILWRCVVERQ</sequence>
<dbReference type="Proteomes" id="UP000061348">
    <property type="component" value="Unassembled WGS sequence"/>
</dbReference>
<organism evidence="1 2">
    <name type="scientific">Pseudomonas fluorescens</name>
    <dbReference type="NCBI Taxonomy" id="294"/>
    <lineage>
        <taxon>Bacteria</taxon>
        <taxon>Pseudomonadati</taxon>
        <taxon>Pseudomonadota</taxon>
        <taxon>Gammaproteobacteria</taxon>
        <taxon>Pseudomonadales</taxon>
        <taxon>Pseudomonadaceae</taxon>
        <taxon>Pseudomonas</taxon>
    </lineage>
</organism>
<comment type="caution">
    <text evidence="1">The sequence shown here is derived from an EMBL/GenBank/DDBJ whole genome shotgun (WGS) entry which is preliminary data.</text>
</comment>
<name>A0A109LBX8_PSEFL</name>
<dbReference type="EMBL" id="LCYA01000154">
    <property type="protein sequence ID" value="KWV84709.1"/>
    <property type="molecule type" value="Genomic_DNA"/>
</dbReference>